<evidence type="ECO:0000313" key="1">
    <source>
        <dbReference type="EMBL" id="MBL6903764.1"/>
    </source>
</evidence>
<proteinExistence type="predicted"/>
<gene>
    <name evidence="1" type="ORF">ISR29_06140</name>
</gene>
<organism evidence="1 2">
    <name type="scientific">SAR86 cluster bacterium</name>
    <dbReference type="NCBI Taxonomy" id="2030880"/>
    <lineage>
        <taxon>Bacteria</taxon>
        <taxon>Pseudomonadati</taxon>
        <taxon>Pseudomonadota</taxon>
        <taxon>Gammaproteobacteria</taxon>
        <taxon>SAR86 cluster</taxon>
    </lineage>
</organism>
<evidence type="ECO:0000313" key="2">
    <source>
        <dbReference type="Proteomes" id="UP000705230"/>
    </source>
</evidence>
<dbReference type="Pfam" id="PF06258">
    <property type="entry name" value="Mito_fiss_Elm1"/>
    <property type="match status" value="1"/>
</dbReference>
<dbReference type="AlphaFoldDB" id="A0A937M340"/>
<name>A0A937M340_9GAMM</name>
<protein>
    <submittedName>
        <fullName evidence="1">Mitochondrial fission ELM1 family protein</fullName>
    </submittedName>
</protein>
<comment type="caution">
    <text evidence="1">The sequence shown here is derived from an EMBL/GenBank/DDBJ whole genome shotgun (WGS) entry which is preliminary data.</text>
</comment>
<accession>A0A937M340</accession>
<dbReference type="EMBL" id="JADHSG010000014">
    <property type="protein sequence ID" value="MBL6903764.1"/>
    <property type="molecule type" value="Genomic_DNA"/>
</dbReference>
<dbReference type="InterPro" id="IPR009367">
    <property type="entry name" value="Elm1-like"/>
</dbReference>
<reference evidence="1" key="1">
    <citation type="submission" date="2020-10" db="EMBL/GenBank/DDBJ databases">
        <title>Microbiome of the Black Sea water column analyzed by genome centric metagenomics.</title>
        <authorList>
            <person name="Cabello-Yeves P.J."/>
            <person name="Callieri C."/>
            <person name="Picazo A."/>
            <person name="Mehrshad M."/>
            <person name="Haro-Moreno J.M."/>
            <person name="Roda-Garcia J."/>
            <person name="Dzembekova N."/>
            <person name="Slabakova V."/>
            <person name="Slabakova N."/>
            <person name="Moncheva S."/>
            <person name="Rodriguez-Valera F."/>
        </authorList>
    </citation>
    <scope>NUCLEOTIDE SEQUENCE</scope>
    <source>
        <strain evidence="1">BS30m-G43</strain>
    </source>
</reference>
<sequence>MKTLILSDGIPGHFNQSRGVASLLQEDIDLNEKVVQLEPKIRSLRSPIKLIARYLCNNLTKFKAKIIISFFKSIDSSDVKLIIAAGGNTAAFSAALSLLTDIPNIQLGSPRGIHSKNFNTHLTIEKYFDVPNNVVLDITPNLYSPESCKNASNEKAFLNSALFLIGGQGIGYSYEEAEWNQLIQNIIDFTKLTNSKATIVTSRRTDPSIEELLKSSLSNYFTDDSIWFHDGGANANLAELFGNATKIFVTEDSAMMISESISSGKKVTTLFPKSVNTPARYSNHIQKYRDLNLIDSQSIKDQLSFEEGKDNIEKINLIREGLKSTIFTRIQL</sequence>
<dbReference type="Proteomes" id="UP000705230">
    <property type="component" value="Unassembled WGS sequence"/>
</dbReference>